<dbReference type="Proteomes" id="UP001221898">
    <property type="component" value="Unassembled WGS sequence"/>
</dbReference>
<name>A0AAD7TCV2_9TELE</name>
<evidence type="ECO:0000313" key="1">
    <source>
        <dbReference type="EMBL" id="KAJ8418599.1"/>
    </source>
</evidence>
<reference evidence="1" key="1">
    <citation type="journal article" date="2023" name="Science">
        <title>Genome structures resolve the early diversification of teleost fishes.</title>
        <authorList>
            <person name="Parey E."/>
            <person name="Louis A."/>
            <person name="Montfort J."/>
            <person name="Bouchez O."/>
            <person name="Roques C."/>
            <person name="Iampietro C."/>
            <person name="Lluch J."/>
            <person name="Castinel A."/>
            <person name="Donnadieu C."/>
            <person name="Desvignes T."/>
            <person name="Floi Bucao C."/>
            <person name="Jouanno E."/>
            <person name="Wen M."/>
            <person name="Mejri S."/>
            <person name="Dirks R."/>
            <person name="Jansen H."/>
            <person name="Henkel C."/>
            <person name="Chen W.J."/>
            <person name="Zahm M."/>
            <person name="Cabau C."/>
            <person name="Klopp C."/>
            <person name="Thompson A.W."/>
            <person name="Robinson-Rechavi M."/>
            <person name="Braasch I."/>
            <person name="Lecointre G."/>
            <person name="Bobe J."/>
            <person name="Postlethwait J.H."/>
            <person name="Berthelot C."/>
            <person name="Roest Crollius H."/>
            <person name="Guiguen Y."/>
        </authorList>
    </citation>
    <scope>NUCLEOTIDE SEQUENCE</scope>
    <source>
        <strain evidence="1">NC1722</strain>
    </source>
</reference>
<dbReference type="AlphaFoldDB" id="A0AAD7TCV2"/>
<organism evidence="1 2">
    <name type="scientific">Aldrovandia affinis</name>
    <dbReference type="NCBI Taxonomy" id="143900"/>
    <lineage>
        <taxon>Eukaryota</taxon>
        <taxon>Metazoa</taxon>
        <taxon>Chordata</taxon>
        <taxon>Craniata</taxon>
        <taxon>Vertebrata</taxon>
        <taxon>Euteleostomi</taxon>
        <taxon>Actinopterygii</taxon>
        <taxon>Neopterygii</taxon>
        <taxon>Teleostei</taxon>
        <taxon>Notacanthiformes</taxon>
        <taxon>Halosauridae</taxon>
        <taxon>Aldrovandia</taxon>
    </lineage>
</organism>
<keyword evidence="2" id="KW-1185">Reference proteome</keyword>
<proteinExistence type="predicted"/>
<accession>A0AAD7TCV2</accession>
<sequence length="102" mass="11666">MAPPVDYLLAELSDRNDNCKYGTPDFYEEKHLVDTATASYKGDLIVPEKSLLAWKRIVIIGRSCKLENDSSTCCFLDARTDYLRVSVFLSQVCFHCEEHMQP</sequence>
<gene>
    <name evidence="1" type="ORF">AAFF_G00000980</name>
</gene>
<evidence type="ECO:0000313" key="2">
    <source>
        <dbReference type="Proteomes" id="UP001221898"/>
    </source>
</evidence>
<protein>
    <submittedName>
        <fullName evidence="1">Uncharacterized protein</fullName>
    </submittedName>
</protein>
<comment type="caution">
    <text evidence="1">The sequence shown here is derived from an EMBL/GenBank/DDBJ whole genome shotgun (WGS) entry which is preliminary data.</text>
</comment>
<dbReference type="EMBL" id="JAINUG010000001">
    <property type="protein sequence ID" value="KAJ8418599.1"/>
    <property type="molecule type" value="Genomic_DNA"/>
</dbReference>